<proteinExistence type="inferred from homology"/>
<dbReference type="InterPro" id="IPR005574">
    <property type="entry name" value="Rpb4/RPC9"/>
</dbReference>
<dbReference type="SUPFAM" id="SSF47819">
    <property type="entry name" value="HRDC-like"/>
    <property type="match status" value="1"/>
</dbReference>
<comment type="subcellular location">
    <subcellularLocation>
        <location evidence="1">Nucleus</location>
    </subcellularLocation>
</comment>
<dbReference type="InterPro" id="IPR006590">
    <property type="entry name" value="RNA_pol_Rpb4/RPC9_core"/>
</dbReference>
<protein>
    <submittedName>
        <fullName evidence="5">DNA-directed RNA polymerase II subunit D</fullName>
    </submittedName>
</protein>
<keyword evidence="6" id="KW-1185">Reference proteome</keyword>
<dbReference type="InterPro" id="IPR010997">
    <property type="entry name" value="HRDC-like_sf"/>
</dbReference>
<evidence type="ECO:0000259" key="4">
    <source>
        <dbReference type="SMART" id="SM00657"/>
    </source>
</evidence>
<comment type="similarity">
    <text evidence="3">Belongs to the eukaryotic RPB4 RNA polymerase subunit family.</text>
</comment>
<dbReference type="SMART" id="SM00657">
    <property type="entry name" value="RPOL4c"/>
    <property type="match status" value="1"/>
</dbReference>
<dbReference type="InterPro" id="IPR038324">
    <property type="entry name" value="Rpb4/RPC9_sf"/>
</dbReference>
<keyword evidence="5" id="KW-0804">Transcription</keyword>
<dbReference type="GO" id="GO:0006352">
    <property type="term" value="P:DNA-templated transcription initiation"/>
    <property type="evidence" value="ECO:0007669"/>
    <property type="project" value="InterPro"/>
</dbReference>
<sequence>MKEDLPQENDSLQPLMISEVLYYLNGERERIGHSKNQSHAEAFKKTVDYIEQFGKLKGKTLISDLKKTLKSYNLTDVEIAKIGSLLPQTVEELRVLIPSVNRLDEDILVRIVARLQHWA</sequence>
<evidence type="ECO:0000256" key="2">
    <source>
        <dbReference type="ARBA" id="ARBA00023242"/>
    </source>
</evidence>
<dbReference type="Pfam" id="PF03874">
    <property type="entry name" value="RNA_pol_Rpb4"/>
    <property type="match status" value="1"/>
</dbReference>
<feature type="domain" description="RNA polymerase Rpb4/RPC9 core" evidence="4">
    <location>
        <begin position="6"/>
        <end position="116"/>
    </location>
</feature>
<dbReference type="InParanoid" id="S7W7N5"/>
<keyword evidence="5" id="KW-0240">DNA-directed RNA polymerase</keyword>
<evidence type="ECO:0000256" key="1">
    <source>
        <dbReference type="ARBA" id="ARBA00004123"/>
    </source>
</evidence>
<dbReference type="EMBL" id="ATCN01000542">
    <property type="protein sequence ID" value="EPR78826.1"/>
    <property type="molecule type" value="Genomic_DNA"/>
</dbReference>
<dbReference type="AlphaFoldDB" id="S7W7N5"/>
<dbReference type="Proteomes" id="UP000014978">
    <property type="component" value="Unassembled WGS sequence"/>
</dbReference>
<dbReference type="HOGENOM" id="CLU_110332_4_0_1"/>
<dbReference type="STRING" id="1358809.S7W7N5"/>
<dbReference type="InterPro" id="IPR045222">
    <property type="entry name" value="Rpb4-like"/>
</dbReference>
<comment type="caution">
    <text evidence="5">The sequence shown here is derived from an EMBL/GenBank/DDBJ whole genome shotgun (WGS) entry which is preliminary data.</text>
</comment>
<dbReference type="OrthoDB" id="2186918at2759"/>
<dbReference type="GO" id="GO:0005634">
    <property type="term" value="C:nucleus"/>
    <property type="evidence" value="ECO:0007669"/>
    <property type="project" value="UniProtKB-SubCell"/>
</dbReference>
<keyword evidence="2" id="KW-0539">Nucleus</keyword>
<evidence type="ECO:0000313" key="5">
    <source>
        <dbReference type="EMBL" id="EPR78826.1"/>
    </source>
</evidence>
<dbReference type="Gene3D" id="1.20.1250.40">
    <property type="match status" value="1"/>
</dbReference>
<evidence type="ECO:0000256" key="3">
    <source>
        <dbReference type="ARBA" id="ARBA00025724"/>
    </source>
</evidence>
<dbReference type="VEuPathDB" id="MicrosporidiaDB:SLOPH_318"/>
<evidence type="ECO:0000313" key="6">
    <source>
        <dbReference type="Proteomes" id="UP000014978"/>
    </source>
</evidence>
<dbReference type="GO" id="GO:0000166">
    <property type="term" value="F:nucleotide binding"/>
    <property type="evidence" value="ECO:0007669"/>
    <property type="project" value="InterPro"/>
</dbReference>
<organism evidence="5 6">
    <name type="scientific">Spraguea lophii (strain 42_110)</name>
    <name type="common">Microsporidian parasite</name>
    <dbReference type="NCBI Taxonomy" id="1358809"/>
    <lineage>
        <taxon>Eukaryota</taxon>
        <taxon>Fungi</taxon>
        <taxon>Fungi incertae sedis</taxon>
        <taxon>Microsporidia</taxon>
        <taxon>Spragueidae</taxon>
        <taxon>Spraguea</taxon>
    </lineage>
</organism>
<gene>
    <name evidence="5" type="ORF">SLOPH_318</name>
</gene>
<name>S7W7N5_SPRLO</name>
<reference evidence="6" key="1">
    <citation type="journal article" date="2013" name="PLoS Genet.">
        <title>The genome of Spraguea lophii and the basis of host-microsporidian interactions.</title>
        <authorList>
            <person name="Campbell S.E."/>
            <person name="Williams T.A."/>
            <person name="Yousuf A."/>
            <person name="Soanes D.M."/>
            <person name="Paszkiewicz K.H."/>
            <person name="Williams B.A.P."/>
        </authorList>
    </citation>
    <scope>NUCLEOTIDE SEQUENCE [LARGE SCALE GENOMIC DNA]</scope>
    <source>
        <strain evidence="6">42_110</strain>
    </source>
</reference>
<dbReference type="GO" id="GO:0000428">
    <property type="term" value="C:DNA-directed RNA polymerase complex"/>
    <property type="evidence" value="ECO:0007669"/>
    <property type="project" value="UniProtKB-KW"/>
</dbReference>
<accession>S7W7N5</accession>
<dbReference type="PANTHER" id="PTHR21297">
    <property type="entry name" value="DNA-DIRECTED RNA POLYMERASE II"/>
    <property type="match status" value="1"/>
</dbReference>
<dbReference type="OMA" id="CQQHTRV"/>